<comment type="caution">
    <text evidence="2">The sequence shown here is derived from an EMBL/GenBank/DDBJ whole genome shotgun (WGS) entry which is preliminary data.</text>
</comment>
<gene>
    <name evidence="2" type="ORF">E2C01_064106</name>
</gene>
<reference evidence="2 3" key="1">
    <citation type="submission" date="2019-05" db="EMBL/GenBank/DDBJ databases">
        <title>Another draft genome of Portunus trituberculatus and its Hox gene families provides insights of decapod evolution.</title>
        <authorList>
            <person name="Jeong J.-H."/>
            <person name="Song I."/>
            <person name="Kim S."/>
            <person name="Choi T."/>
            <person name="Kim D."/>
            <person name="Ryu S."/>
            <person name="Kim W."/>
        </authorList>
    </citation>
    <scope>NUCLEOTIDE SEQUENCE [LARGE SCALE GENOMIC DNA]</scope>
    <source>
        <tissue evidence="2">Muscle</tissue>
    </source>
</reference>
<dbReference type="AlphaFoldDB" id="A0A5B7HMU8"/>
<keyword evidence="3" id="KW-1185">Reference proteome</keyword>
<organism evidence="2 3">
    <name type="scientific">Portunus trituberculatus</name>
    <name type="common">Swimming crab</name>
    <name type="synonym">Neptunus trituberculatus</name>
    <dbReference type="NCBI Taxonomy" id="210409"/>
    <lineage>
        <taxon>Eukaryota</taxon>
        <taxon>Metazoa</taxon>
        <taxon>Ecdysozoa</taxon>
        <taxon>Arthropoda</taxon>
        <taxon>Crustacea</taxon>
        <taxon>Multicrustacea</taxon>
        <taxon>Malacostraca</taxon>
        <taxon>Eumalacostraca</taxon>
        <taxon>Eucarida</taxon>
        <taxon>Decapoda</taxon>
        <taxon>Pleocyemata</taxon>
        <taxon>Brachyura</taxon>
        <taxon>Eubrachyura</taxon>
        <taxon>Portunoidea</taxon>
        <taxon>Portunidae</taxon>
        <taxon>Portuninae</taxon>
        <taxon>Portunus</taxon>
    </lineage>
</organism>
<feature type="region of interest" description="Disordered" evidence="1">
    <location>
        <begin position="22"/>
        <end position="110"/>
    </location>
</feature>
<accession>A0A5B7HMU8</accession>
<evidence type="ECO:0000256" key="1">
    <source>
        <dbReference type="SAM" id="MobiDB-lite"/>
    </source>
</evidence>
<dbReference type="EMBL" id="VSRR010030156">
    <property type="protein sequence ID" value="MPC69874.1"/>
    <property type="molecule type" value="Genomic_DNA"/>
</dbReference>
<protein>
    <submittedName>
        <fullName evidence="2">Uncharacterized protein</fullName>
    </submittedName>
</protein>
<evidence type="ECO:0000313" key="3">
    <source>
        <dbReference type="Proteomes" id="UP000324222"/>
    </source>
</evidence>
<sequence>MGAETDHTTRTLPIQLQYAIPATSGLSPWGPPPASTFQQQQQQYGPYPAFSSYSTAPSTSGAQTSSSPSKRNVPDFNVPLTPLMRDLDVPSPISSLNTPQKEPDDPNTSK</sequence>
<proteinExistence type="predicted"/>
<dbReference type="Proteomes" id="UP000324222">
    <property type="component" value="Unassembled WGS sequence"/>
</dbReference>
<feature type="compositionally biased region" description="Low complexity" evidence="1">
    <location>
        <begin position="54"/>
        <end position="69"/>
    </location>
</feature>
<feature type="compositionally biased region" description="Polar residues" evidence="1">
    <location>
        <begin position="92"/>
        <end position="110"/>
    </location>
</feature>
<name>A0A5B7HMU8_PORTR</name>
<evidence type="ECO:0000313" key="2">
    <source>
        <dbReference type="EMBL" id="MPC69874.1"/>
    </source>
</evidence>